<name>A0A1G8N7N9_9RHOB</name>
<feature type="compositionally biased region" description="Acidic residues" evidence="3">
    <location>
        <begin position="252"/>
        <end position="262"/>
    </location>
</feature>
<keyword evidence="2 4" id="KW-0732">Signal</keyword>
<dbReference type="PANTHER" id="PTHR30035:SF3">
    <property type="entry name" value="INTERMEMBRANE PHOSPHOLIPID TRANSPORT SYSTEM LIPOPROTEIN MLAA"/>
    <property type="match status" value="1"/>
</dbReference>
<feature type="signal peptide" evidence="4">
    <location>
        <begin position="1"/>
        <end position="29"/>
    </location>
</feature>
<dbReference type="GO" id="GO:0120010">
    <property type="term" value="P:intermembrane phospholipid transfer"/>
    <property type="evidence" value="ECO:0007669"/>
    <property type="project" value="TreeGrafter"/>
</dbReference>
<dbReference type="Pfam" id="PF04333">
    <property type="entry name" value="MlaA"/>
    <property type="match status" value="1"/>
</dbReference>
<dbReference type="STRING" id="490829.SAMN05421850_10580"/>
<evidence type="ECO:0000313" key="6">
    <source>
        <dbReference type="Proteomes" id="UP000199340"/>
    </source>
</evidence>
<dbReference type="AlphaFoldDB" id="A0A1G8N7N9"/>
<dbReference type="PRINTS" id="PR01805">
    <property type="entry name" value="VACJLIPOPROT"/>
</dbReference>
<evidence type="ECO:0000256" key="3">
    <source>
        <dbReference type="SAM" id="MobiDB-lite"/>
    </source>
</evidence>
<organism evidence="5 6">
    <name type="scientific">Lutimaribacter saemankumensis</name>
    <dbReference type="NCBI Taxonomy" id="490829"/>
    <lineage>
        <taxon>Bacteria</taxon>
        <taxon>Pseudomonadati</taxon>
        <taxon>Pseudomonadota</taxon>
        <taxon>Alphaproteobacteria</taxon>
        <taxon>Rhodobacterales</taxon>
        <taxon>Roseobacteraceae</taxon>
        <taxon>Lutimaribacter</taxon>
    </lineage>
</organism>
<gene>
    <name evidence="5" type="ORF">SAMN05421850_10580</name>
</gene>
<dbReference type="GO" id="GO:0016020">
    <property type="term" value="C:membrane"/>
    <property type="evidence" value="ECO:0007669"/>
    <property type="project" value="InterPro"/>
</dbReference>
<dbReference type="InterPro" id="IPR007428">
    <property type="entry name" value="MlaA"/>
</dbReference>
<protein>
    <submittedName>
        <fullName evidence="5">Phospholipid-binding lipoprotein MlaA</fullName>
    </submittedName>
</protein>
<dbReference type="Proteomes" id="UP000199340">
    <property type="component" value="Unassembled WGS sequence"/>
</dbReference>
<reference evidence="5 6" key="1">
    <citation type="submission" date="2016-10" db="EMBL/GenBank/DDBJ databases">
        <authorList>
            <person name="de Groot N.N."/>
        </authorList>
    </citation>
    <scope>NUCLEOTIDE SEQUENCE [LARGE SCALE GENOMIC DNA]</scope>
    <source>
        <strain evidence="5 6">DSM 28010</strain>
    </source>
</reference>
<dbReference type="EMBL" id="FNEB01000005">
    <property type="protein sequence ID" value="SDI75590.1"/>
    <property type="molecule type" value="Genomic_DNA"/>
</dbReference>
<proteinExistence type="inferred from homology"/>
<feature type="region of interest" description="Disordered" evidence="3">
    <location>
        <begin position="235"/>
        <end position="269"/>
    </location>
</feature>
<feature type="chain" id="PRO_5011523670" evidence="4">
    <location>
        <begin position="30"/>
        <end position="269"/>
    </location>
</feature>
<accession>A0A1G8N7N9</accession>
<evidence type="ECO:0000313" key="5">
    <source>
        <dbReference type="EMBL" id="SDI75590.1"/>
    </source>
</evidence>
<evidence type="ECO:0000256" key="1">
    <source>
        <dbReference type="ARBA" id="ARBA00010634"/>
    </source>
</evidence>
<sequence>MSADCPPSRLRPIARGLAALALLAVAACSAPVASGINDPYEAENRTRHEFNRKLDRALLRPAGKGYVQVVPQPVQQGVSNFAANLGEPSHFVNHLLQGNVEGAVMNTIRFAVNTTIGLGGLVDMAGTLGIPEFDTDFGETLYTWGVGEGAYVELPVLGPSTQRDTVGRVVDLFTNPLTNSLPKPERYYARGTSVASRLGDRGRFSETVDSILYESADSYAQSRLIYLQNRRFRLGGSGADAYDDPYSTGDDPNYEDPYDDPYADPYQQE</sequence>
<keyword evidence="5" id="KW-0449">Lipoprotein</keyword>
<keyword evidence="6" id="KW-1185">Reference proteome</keyword>
<dbReference type="PANTHER" id="PTHR30035">
    <property type="entry name" value="LIPOPROTEIN VACJ-RELATED"/>
    <property type="match status" value="1"/>
</dbReference>
<evidence type="ECO:0000256" key="2">
    <source>
        <dbReference type="ARBA" id="ARBA00022729"/>
    </source>
</evidence>
<comment type="similarity">
    <text evidence="1">Belongs to the MlaA family.</text>
</comment>
<evidence type="ECO:0000256" key="4">
    <source>
        <dbReference type="SAM" id="SignalP"/>
    </source>
</evidence>